<proteinExistence type="predicted"/>
<dbReference type="AlphaFoldDB" id="A0AA39I7A0"/>
<comment type="caution">
    <text evidence="1">The sequence shown here is derived from an EMBL/GenBank/DDBJ whole genome shotgun (WGS) entry which is preliminary data.</text>
</comment>
<dbReference type="Proteomes" id="UP001175271">
    <property type="component" value="Unassembled WGS sequence"/>
</dbReference>
<accession>A0AA39I7A0</accession>
<sequence>MSAYKTDEMQHGAFTYFQYEVVPYCSVSCRSSDSYCIAQLIYDVLHDHITLDDHINHYDDITLLNHLIFHHHITLLDHILLDDHITLLDHILLDDHITPLDDDILFDDHITLLDHITDSFANNYSRFIV</sequence>
<gene>
    <name evidence="1" type="ORF">QR680_013965</name>
</gene>
<evidence type="ECO:0000313" key="2">
    <source>
        <dbReference type="Proteomes" id="UP001175271"/>
    </source>
</evidence>
<keyword evidence="2" id="KW-1185">Reference proteome</keyword>
<evidence type="ECO:0000313" key="1">
    <source>
        <dbReference type="EMBL" id="KAK0419122.1"/>
    </source>
</evidence>
<dbReference type="EMBL" id="JAUCMV010000002">
    <property type="protein sequence ID" value="KAK0419122.1"/>
    <property type="molecule type" value="Genomic_DNA"/>
</dbReference>
<reference evidence="1" key="1">
    <citation type="submission" date="2023-06" db="EMBL/GenBank/DDBJ databases">
        <title>Genomic analysis of the entomopathogenic nematode Steinernema hermaphroditum.</title>
        <authorList>
            <person name="Schwarz E.M."/>
            <person name="Heppert J.K."/>
            <person name="Baniya A."/>
            <person name="Schwartz H.T."/>
            <person name="Tan C.-H."/>
            <person name="Antoshechkin I."/>
            <person name="Sternberg P.W."/>
            <person name="Goodrich-Blair H."/>
            <person name="Dillman A.R."/>
        </authorList>
    </citation>
    <scope>NUCLEOTIDE SEQUENCE</scope>
    <source>
        <strain evidence="1">PS9179</strain>
        <tissue evidence="1">Whole animal</tissue>
    </source>
</reference>
<organism evidence="1 2">
    <name type="scientific">Steinernema hermaphroditum</name>
    <dbReference type="NCBI Taxonomy" id="289476"/>
    <lineage>
        <taxon>Eukaryota</taxon>
        <taxon>Metazoa</taxon>
        <taxon>Ecdysozoa</taxon>
        <taxon>Nematoda</taxon>
        <taxon>Chromadorea</taxon>
        <taxon>Rhabditida</taxon>
        <taxon>Tylenchina</taxon>
        <taxon>Panagrolaimomorpha</taxon>
        <taxon>Strongyloidoidea</taxon>
        <taxon>Steinernematidae</taxon>
        <taxon>Steinernema</taxon>
    </lineage>
</organism>
<name>A0AA39I7A0_9BILA</name>
<protein>
    <submittedName>
        <fullName evidence="1">Uncharacterized protein</fullName>
    </submittedName>
</protein>